<proteinExistence type="evidence at transcript level"/>
<feature type="transmembrane region" description="Helical" evidence="11">
    <location>
        <begin position="63"/>
        <end position="83"/>
    </location>
</feature>
<dbReference type="GO" id="GO:0008188">
    <property type="term" value="F:neuropeptide receptor activity"/>
    <property type="evidence" value="ECO:0007669"/>
    <property type="project" value="TreeGrafter"/>
</dbReference>
<dbReference type="Pfam" id="PF00001">
    <property type="entry name" value="7tm_1"/>
    <property type="match status" value="1"/>
</dbReference>
<dbReference type="PRINTS" id="PR00358">
    <property type="entry name" value="BOMBESINR"/>
</dbReference>
<keyword evidence="2" id="KW-1003">Cell membrane</keyword>
<dbReference type="InterPro" id="IPR001556">
    <property type="entry name" value="Bombsn_rcpt-like"/>
</dbReference>
<keyword evidence="5" id="KW-0297">G-protein coupled receptor</keyword>
<feature type="transmembrane region" description="Helical" evidence="11">
    <location>
        <begin position="103"/>
        <end position="121"/>
    </location>
</feature>
<reference evidence="13" key="1">
    <citation type="journal article" date="2016" name="PLoS Biol.">
        <title>GPCRs Direct Germline Development and Somatic Gonad Function in Planarians.</title>
        <authorList>
            <person name="Saberi A."/>
            <person name="Jamal A."/>
            <person name="Beets I."/>
            <person name="Schoofs L."/>
            <person name="Newmark P.A."/>
        </authorList>
    </citation>
    <scope>NUCLEOTIDE SEQUENCE</scope>
</reference>
<name>A0A193KU91_SCHMD</name>
<keyword evidence="7" id="KW-1015">Disulfide bond</keyword>
<evidence type="ECO:0000259" key="12">
    <source>
        <dbReference type="PROSITE" id="PS50262"/>
    </source>
</evidence>
<evidence type="ECO:0000256" key="3">
    <source>
        <dbReference type="ARBA" id="ARBA00022692"/>
    </source>
</evidence>
<keyword evidence="9" id="KW-0325">Glycoprotein</keyword>
<evidence type="ECO:0000256" key="6">
    <source>
        <dbReference type="ARBA" id="ARBA00023136"/>
    </source>
</evidence>
<organism evidence="13">
    <name type="scientific">Schmidtea mediterranea</name>
    <name type="common">Freshwater planarian flatworm</name>
    <dbReference type="NCBI Taxonomy" id="79327"/>
    <lineage>
        <taxon>Eukaryota</taxon>
        <taxon>Metazoa</taxon>
        <taxon>Spiralia</taxon>
        <taxon>Lophotrochozoa</taxon>
        <taxon>Platyhelminthes</taxon>
        <taxon>Rhabditophora</taxon>
        <taxon>Seriata</taxon>
        <taxon>Tricladida</taxon>
        <taxon>Continenticola</taxon>
        <taxon>Geoplanoidea</taxon>
        <taxon>Dugesiidae</taxon>
        <taxon>Schmidtea</taxon>
    </lineage>
</organism>
<feature type="transmembrane region" description="Helical" evidence="11">
    <location>
        <begin position="206"/>
        <end position="234"/>
    </location>
</feature>
<dbReference type="InterPro" id="IPR017452">
    <property type="entry name" value="GPCR_Rhodpsn_7TM"/>
</dbReference>
<sequence length="384" mass="43885">MVMFNLSSESCTKWIQYRAGKSVESYVMFFVVLLIFIFGLLGNFVLIIIILANKRMRTLPNFLIVNLAVGDTIFLLAHVLSTLPTYILSKFHADSTLCKLLTFTRNYTLGISIFTLMFLAIDRLRVIVCPLRRQLSPDQSRLFATTGVVGIWLTSTVLATPNAINSYIAKINISIENEGNQTICLFTEVCSSRADYHSYQEKIFQFWITFSAFFLIPFVVIGTCYTFIALYLMCHSRTPGNINSISTVQITSRKKLAKIVLGLIIIFLFCKLPEQIQKFWIIFYDVGFQFVQIMCEILTFVYPCLNPLTLCILSLSYRRQFISCIFRCKIDRGNDPRRNSTPLLTGQLIATTGHPLDQRLSICSNKIAKINNSSSYTKNCKRFF</sequence>
<dbReference type="GO" id="GO:0005886">
    <property type="term" value="C:plasma membrane"/>
    <property type="evidence" value="ECO:0007669"/>
    <property type="project" value="UniProtKB-SubCell"/>
</dbReference>
<dbReference type="Gene3D" id="1.20.1070.10">
    <property type="entry name" value="Rhodopsin 7-helix transmembrane proteins"/>
    <property type="match status" value="1"/>
</dbReference>
<evidence type="ECO:0000256" key="7">
    <source>
        <dbReference type="ARBA" id="ARBA00023157"/>
    </source>
</evidence>
<dbReference type="AlphaFoldDB" id="A0A193KU91"/>
<feature type="domain" description="G-protein coupled receptors family 1 profile" evidence="12">
    <location>
        <begin position="42"/>
        <end position="310"/>
    </location>
</feature>
<evidence type="ECO:0000256" key="11">
    <source>
        <dbReference type="SAM" id="Phobius"/>
    </source>
</evidence>
<evidence type="ECO:0000313" key="13">
    <source>
        <dbReference type="EMBL" id="ANO39033.1"/>
    </source>
</evidence>
<keyword evidence="4 11" id="KW-1133">Transmembrane helix</keyword>
<feature type="transmembrane region" description="Helical" evidence="11">
    <location>
        <begin position="286"/>
        <end position="313"/>
    </location>
</feature>
<keyword evidence="10" id="KW-0807">Transducer</keyword>
<dbReference type="EMBL" id="KX018872">
    <property type="protein sequence ID" value="ANO39033.1"/>
    <property type="molecule type" value="mRNA"/>
</dbReference>
<dbReference type="PRINTS" id="PR00237">
    <property type="entry name" value="GPCRRHODOPSN"/>
</dbReference>
<evidence type="ECO:0000256" key="9">
    <source>
        <dbReference type="ARBA" id="ARBA00023180"/>
    </source>
</evidence>
<dbReference type="OrthoDB" id="10049706at2759"/>
<comment type="subcellular location">
    <subcellularLocation>
        <location evidence="1">Cell membrane</location>
        <topology evidence="1">Multi-pass membrane protein</topology>
    </subcellularLocation>
</comment>
<evidence type="ECO:0000256" key="4">
    <source>
        <dbReference type="ARBA" id="ARBA00022989"/>
    </source>
</evidence>
<dbReference type="PANTHER" id="PTHR45695:SF26">
    <property type="entry name" value="NEUROPEPTIDE CCHAMIDE-1 RECEPTOR"/>
    <property type="match status" value="1"/>
</dbReference>
<evidence type="ECO:0000256" key="8">
    <source>
        <dbReference type="ARBA" id="ARBA00023170"/>
    </source>
</evidence>
<evidence type="ECO:0000256" key="5">
    <source>
        <dbReference type="ARBA" id="ARBA00023040"/>
    </source>
</evidence>
<gene>
    <name evidence="13" type="primary">gcr060</name>
</gene>
<keyword evidence="8" id="KW-0675">Receptor</keyword>
<feature type="transmembrane region" description="Helical" evidence="11">
    <location>
        <begin position="142"/>
        <end position="164"/>
    </location>
</feature>
<dbReference type="PROSITE" id="PS50262">
    <property type="entry name" value="G_PROTEIN_RECEP_F1_2"/>
    <property type="match status" value="1"/>
</dbReference>
<protein>
    <submittedName>
        <fullName evidence="13">GCR060</fullName>
    </submittedName>
</protein>
<dbReference type="InterPro" id="IPR000276">
    <property type="entry name" value="GPCR_Rhodpsn"/>
</dbReference>
<feature type="transmembrane region" description="Helical" evidence="11">
    <location>
        <begin position="26"/>
        <end position="51"/>
    </location>
</feature>
<feature type="transmembrane region" description="Helical" evidence="11">
    <location>
        <begin position="255"/>
        <end position="274"/>
    </location>
</feature>
<dbReference type="PANTHER" id="PTHR45695">
    <property type="entry name" value="LEUCOKININ RECEPTOR-RELATED"/>
    <property type="match status" value="1"/>
</dbReference>
<evidence type="ECO:0000256" key="1">
    <source>
        <dbReference type="ARBA" id="ARBA00004651"/>
    </source>
</evidence>
<keyword evidence="6 11" id="KW-0472">Membrane</keyword>
<dbReference type="SUPFAM" id="SSF81321">
    <property type="entry name" value="Family A G protein-coupled receptor-like"/>
    <property type="match status" value="1"/>
</dbReference>
<keyword evidence="3 11" id="KW-0812">Transmembrane</keyword>
<evidence type="ECO:0000256" key="10">
    <source>
        <dbReference type="ARBA" id="ARBA00023224"/>
    </source>
</evidence>
<accession>A0A193KU91</accession>
<evidence type="ECO:0000256" key="2">
    <source>
        <dbReference type="ARBA" id="ARBA00022475"/>
    </source>
</evidence>